<organism evidence="3 4">
    <name type="scientific">Pycnoporus cinnabarinus</name>
    <name type="common">Cinnabar-red polypore</name>
    <name type="synonym">Trametes cinnabarina</name>
    <dbReference type="NCBI Taxonomy" id="5643"/>
    <lineage>
        <taxon>Eukaryota</taxon>
        <taxon>Fungi</taxon>
        <taxon>Dikarya</taxon>
        <taxon>Basidiomycota</taxon>
        <taxon>Agaricomycotina</taxon>
        <taxon>Agaricomycetes</taxon>
        <taxon>Polyporales</taxon>
        <taxon>Polyporaceae</taxon>
        <taxon>Trametes</taxon>
    </lineage>
</organism>
<evidence type="ECO:0000256" key="2">
    <source>
        <dbReference type="SAM" id="Phobius"/>
    </source>
</evidence>
<feature type="transmembrane region" description="Helical" evidence="2">
    <location>
        <begin position="46"/>
        <end position="66"/>
    </location>
</feature>
<accession>A0A060SJR4</accession>
<reference evidence="3" key="1">
    <citation type="submission" date="2014-01" db="EMBL/GenBank/DDBJ databases">
        <title>The genome of the white-rot fungus Pycnoporus cinnabarinus: a basidiomycete model with a versatile arsenal for lignocellulosic biomass breakdown.</title>
        <authorList>
            <person name="Levasseur A."/>
            <person name="Lomascolo A."/>
            <person name="Ruiz-Duenas F.J."/>
            <person name="Uzan E."/>
            <person name="Piumi F."/>
            <person name="Kues U."/>
            <person name="Ram A.F.J."/>
            <person name="Murat C."/>
            <person name="Haon M."/>
            <person name="Benoit I."/>
            <person name="Arfi Y."/>
            <person name="Chevret D."/>
            <person name="Drula E."/>
            <person name="Kwon M.J."/>
            <person name="Gouret P."/>
            <person name="Lesage-Meessen L."/>
            <person name="Lombard V."/>
            <person name="Mariette J."/>
            <person name="Noirot C."/>
            <person name="Park J."/>
            <person name="Patyshakuliyeva A."/>
            <person name="Wieneger R.A.B."/>
            <person name="Wosten H.A.B."/>
            <person name="Martin F."/>
            <person name="Coutinho P.M."/>
            <person name="de Vries R."/>
            <person name="Martinez A.T."/>
            <person name="Klopp C."/>
            <person name="Pontarotti P."/>
            <person name="Henrissat B."/>
            <person name="Record E."/>
        </authorList>
    </citation>
    <scope>NUCLEOTIDE SEQUENCE [LARGE SCALE GENOMIC DNA]</scope>
    <source>
        <strain evidence="3">BRFM137</strain>
    </source>
</reference>
<comment type="caution">
    <text evidence="3">The sequence shown here is derived from an EMBL/GenBank/DDBJ whole genome shotgun (WGS) entry which is preliminary data.</text>
</comment>
<keyword evidence="2" id="KW-0472">Membrane</keyword>
<sequence>MLRVSSTRTRILASLSQYPRNPPERSTDVPAGNEKQLSAETPATPIAVFIGLLGMFTLTAMLLPLICNDCADLSPHTVWLYIGVQHADHLLFALLCGLKRLRSSTAIAIDSQEFYRCGDDPAAGEGASTYESDMDTAALPPIAVYFTDVEAGTVLESFERLYKVNCEHLGAEWYERAIVTNTLWIDCLFCLLDVGVADARWHNTTHLLPGFCASLLNKRFHLDAQRADWLLTALAPLCHAHIFGSESVLLRAVEDMVCMGITSSVQSHGDAVKQAALVVDKRLCSLIDDITNHVLPEASGASTLLSQCLVMMKTAPGVSDEDRRLVSNHAATVLTRVADLGSMPCPDGTADDGEAVVQSSIAALSSFVLLIQNKHTSIGEALSGCLFESALFVQGSVLCYFKDLGSDSQGMETASMLDSCQGRIRVR</sequence>
<feature type="region of interest" description="Disordered" evidence="1">
    <location>
        <begin position="16"/>
        <end position="37"/>
    </location>
</feature>
<keyword evidence="4" id="KW-1185">Reference proteome</keyword>
<protein>
    <submittedName>
        <fullName evidence="3">Uncharacterized protein</fullName>
    </submittedName>
</protein>
<dbReference type="Proteomes" id="UP000029665">
    <property type="component" value="Unassembled WGS sequence"/>
</dbReference>
<evidence type="ECO:0000313" key="4">
    <source>
        <dbReference type="Proteomes" id="UP000029665"/>
    </source>
</evidence>
<keyword evidence="2" id="KW-0812">Transmembrane</keyword>
<dbReference type="EMBL" id="CCBP010000115">
    <property type="protein sequence ID" value="CDO72678.1"/>
    <property type="molecule type" value="Genomic_DNA"/>
</dbReference>
<dbReference type="AlphaFoldDB" id="A0A060SJR4"/>
<name>A0A060SJR4_PYCCI</name>
<gene>
    <name evidence="3" type="ORF">BN946_scf184985.g98</name>
</gene>
<keyword evidence="2" id="KW-1133">Transmembrane helix</keyword>
<proteinExistence type="predicted"/>
<dbReference type="HOGENOM" id="CLU_642725_0_0_1"/>
<evidence type="ECO:0000313" key="3">
    <source>
        <dbReference type="EMBL" id="CDO72678.1"/>
    </source>
</evidence>
<evidence type="ECO:0000256" key="1">
    <source>
        <dbReference type="SAM" id="MobiDB-lite"/>
    </source>
</evidence>